<accession>A0A8H4VT82</accession>
<dbReference type="PANTHER" id="PTHR10622">
    <property type="entry name" value="HET DOMAIN-CONTAINING PROTEIN"/>
    <property type="match status" value="1"/>
</dbReference>
<dbReference type="AlphaFoldDB" id="A0A8H4VT82"/>
<feature type="compositionally biased region" description="Low complexity" evidence="1">
    <location>
        <begin position="343"/>
        <end position="355"/>
    </location>
</feature>
<dbReference type="OrthoDB" id="252020at2759"/>
<evidence type="ECO:0000256" key="1">
    <source>
        <dbReference type="SAM" id="MobiDB-lite"/>
    </source>
</evidence>
<protein>
    <recommendedName>
        <fullName evidence="4">Heterokaryon incompatibility domain-containing protein</fullName>
    </recommendedName>
</protein>
<keyword evidence="3" id="KW-1185">Reference proteome</keyword>
<dbReference type="Proteomes" id="UP000566819">
    <property type="component" value="Unassembled WGS sequence"/>
</dbReference>
<comment type="caution">
    <text evidence="2">The sequence shown here is derived from an EMBL/GenBank/DDBJ whole genome shotgun (WGS) entry which is preliminary data.</text>
</comment>
<proteinExistence type="predicted"/>
<gene>
    <name evidence="2" type="ORF">G7Y89_g14447</name>
</gene>
<evidence type="ECO:0008006" key="4">
    <source>
        <dbReference type="Google" id="ProtNLM"/>
    </source>
</evidence>
<sequence length="895" mass="100524">MEHNGSYTLEAFSSLARCLLANSTIQSPFEAILLNITGPYSPTTINGIPQTAFNSQNYSWSLGNNSGDIGYFAVAVQEKPFSGTPSVESHSAHDRVMTNVTTSSKYTAYLYEAQNLIIAYAIAISALENLEEAEQEKRRKNGTQKKRTPKARPKSLPPPNKRQTPATPTATTPRTEYATSLREPSPAPSSRRISFAEPDRPSVASRRLWIPTRKNNLASGFAFDPRLQKYGVPENEWTDFSNEIVQAAEIPGHPLMWPFRKKEVIKKIKKELQYDGGLKKKIRVWNRLFKSQGFQTEMALPGEMLEENIRVVEDGEPLSANVKRDGKRFRMVVTPNAEKASSVYSRTSSLTRSTTQEGIPIKKKENDTSPQTSMIGYEATWWRTSKKFRPTDDTGFQLRCFDAVNNTDKIQSLINSNEIFFTQETESNFSSVATSPSEPCQSCGFSTPTPSSLKPSSTTPYQICYAYLGDVSAIFPTLADSSGLRSSVDTPKRSIANLESTPFYEDFKESRWFTRGWTLQELIAPRNVLFFNKEPVLHQYCEENVMGIGKEDHLSRRSCVFIAWRRSSRSLLITLYSHGAPTTESPRFGGILASSPAAFRSSQNIVQLDNPEDQTSYSITNRGLQIRLRVKCNNLSRISLRGVAVLNCRYEGNFEGPIGVNLATETFGNRLGWAEYDFFLCENVPTTNTASRLCIIPLEILPSLESKDLSISTRPFEDKTRFANTTCTGDPKLWLRLSKDPTKPPESTGFAVIDVYPRDSWNKKTNAVELPSRENVRIAVTLRSPLKRLFNLMVLGSGYEPGPWTRPHRDLRIFHAEGESLEQLYKNQENLQLHGGLDSLRLTDGEEIIAELFVEHIMGEFVHVLSVSSTNRLDAQKPLKSSLLRVLGKLAIDKL</sequence>
<reference evidence="2 3" key="1">
    <citation type="submission" date="2020-03" db="EMBL/GenBank/DDBJ databases">
        <title>Draft Genome Sequence of Cudoniella acicularis.</title>
        <authorList>
            <person name="Buettner E."/>
            <person name="Kellner H."/>
        </authorList>
    </citation>
    <scope>NUCLEOTIDE SEQUENCE [LARGE SCALE GENOMIC DNA]</scope>
    <source>
        <strain evidence="2 3">DSM 108380</strain>
    </source>
</reference>
<dbReference type="EMBL" id="JAAMPI010001911">
    <property type="protein sequence ID" value="KAF4621896.1"/>
    <property type="molecule type" value="Genomic_DNA"/>
</dbReference>
<organism evidence="2 3">
    <name type="scientific">Cudoniella acicularis</name>
    <dbReference type="NCBI Taxonomy" id="354080"/>
    <lineage>
        <taxon>Eukaryota</taxon>
        <taxon>Fungi</taxon>
        <taxon>Dikarya</taxon>
        <taxon>Ascomycota</taxon>
        <taxon>Pezizomycotina</taxon>
        <taxon>Leotiomycetes</taxon>
        <taxon>Helotiales</taxon>
        <taxon>Tricladiaceae</taxon>
        <taxon>Cudoniella</taxon>
    </lineage>
</organism>
<feature type="region of interest" description="Disordered" evidence="1">
    <location>
        <begin position="343"/>
        <end position="370"/>
    </location>
</feature>
<evidence type="ECO:0000313" key="2">
    <source>
        <dbReference type="EMBL" id="KAF4621896.1"/>
    </source>
</evidence>
<feature type="compositionally biased region" description="Low complexity" evidence="1">
    <location>
        <begin position="164"/>
        <end position="179"/>
    </location>
</feature>
<name>A0A8H4VT82_9HELO</name>
<feature type="region of interest" description="Disordered" evidence="1">
    <location>
        <begin position="135"/>
        <end position="199"/>
    </location>
</feature>
<dbReference type="PANTHER" id="PTHR10622:SF10">
    <property type="entry name" value="HET DOMAIN-CONTAINING PROTEIN"/>
    <property type="match status" value="1"/>
</dbReference>
<feature type="compositionally biased region" description="Basic residues" evidence="1">
    <location>
        <begin position="138"/>
        <end position="153"/>
    </location>
</feature>
<evidence type="ECO:0000313" key="3">
    <source>
        <dbReference type="Proteomes" id="UP000566819"/>
    </source>
</evidence>